<proteinExistence type="predicted"/>
<gene>
    <name evidence="1" type="ORF">L195_g032019</name>
</gene>
<sequence>PKRYNNYHRYAAVVANIQDLLKLDWDVSIFHTMRKGNVCADFLAKLGSTNDDKLSMCESPPNDLKKFIAADALRMAYPRA</sequence>
<dbReference type="EMBL" id="ASHM01030072">
    <property type="protein sequence ID" value="PNX76074.1"/>
    <property type="molecule type" value="Genomic_DNA"/>
</dbReference>
<dbReference type="Proteomes" id="UP000236291">
    <property type="component" value="Unassembled WGS sequence"/>
</dbReference>
<protein>
    <submittedName>
        <fullName evidence="1">Ribonuclease H</fullName>
    </submittedName>
</protein>
<reference evidence="1 2" key="2">
    <citation type="journal article" date="2017" name="Front. Plant Sci.">
        <title>Gene Classification and Mining of Molecular Markers Useful in Red Clover (Trifolium pratense) Breeding.</title>
        <authorList>
            <person name="Istvanek J."/>
            <person name="Dluhosova J."/>
            <person name="Dluhos P."/>
            <person name="Patkova L."/>
            <person name="Nedelnik J."/>
            <person name="Repkova J."/>
        </authorList>
    </citation>
    <scope>NUCLEOTIDE SEQUENCE [LARGE SCALE GENOMIC DNA]</scope>
    <source>
        <strain evidence="2">cv. Tatra</strain>
        <tissue evidence="1">Young leaves</tissue>
    </source>
</reference>
<name>A0A2K3LC41_TRIPR</name>
<feature type="non-terminal residue" evidence="1">
    <location>
        <position position="1"/>
    </location>
</feature>
<evidence type="ECO:0000313" key="1">
    <source>
        <dbReference type="EMBL" id="PNX76074.1"/>
    </source>
</evidence>
<dbReference type="PANTHER" id="PTHR34023:SF4">
    <property type="entry name" value="RNASE H TYPE-1 DOMAIN-CONTAINING PROTEIN"/>
    <property type="match status" value="1"/>
</dbReference>
<organism evidence="1 2">
    <name type="scientific">Trifolium pratense</name>
    <name type="common">Red clover</name>
    <dbReference type="NCBI Taxonomy" id="57577"/>
    <lineage>
        <taxon>Eukaryota</taxon>
        <taxon>Viridiplantae</taxon>
        <taxon>Streptophyta</taxon>
        <taxon>Embryophyta</taxon>
        <taxon>Tracheophyta</taxon>
        <taxon>Spermatophyta</taxon>
        <taxon>Magnoliopsida</taxon>
        <taxon>eudicotyledons</taxon>
        <taxon>Gunneridae</taxon>
        <taxon>Pentapetalae</taxon>
        <taxon>rosids</taxon>
        <taxon>fabids</taxon>
        <taxon>Fabales</taxon>
        <taxon>Fabaceae</taxon>
        <taxon>Papilionoideae</taxon>
        <taxon>50 kb inversion clade</taxon>
        <taxon>NPAAA clade</taxon>
        <taxon>Hologalegina</taxon>
        <taxon>IRL clade</taxon>
        <taxon>Trifolieae</taxon>
        <taxon>Trifolium</taxon>
    </lineage>
</organism>
<dbReference type="AlphaFoldDB" id="A0A2K3LC41"/>
<evidence type="ECO:0000313" key="2">
    <source>
        <dbReference type="Proteomes" id="UP000236291"/>
    </source>
</evidence>
<comment type="caution">
    <text evidence="1">The sequence shown here is derived from an EMBL/GenBank/DDBJ whole genome shotgun (WGS) entry which is preliminary data.</text>
</comment>
<dbReference type="PANTHER" id="PTHR34023">
    <property type="entry name" value="RNASE H DOMAIN-CONTAINING PROTEIN"/>
    <property type="match status" value="1"/>
</dbReference>
<reference evidence="1 2" key="1">
    <citation type="journal article" date="2014" name="Am. J. Bot.">
        <title>Genome assembly and annotation for red clover (Trifolium pratense; Fabaceae).</title>
        <authorList>
            <person name="Istvanek J."/>
            <person name="Jaros M."/>
            <person name="Krenek A."/>
            <person name="Repkova J."/>
        </authorList>
    </citation>
    <scope>NUCLEOTIDE SEQUENCE [LARGE SCALE GENOMIC DNA]</scope>
    <source>
        <strain evidence="2">cv. Tatra</strain>
        <tissue evidence="1">Young leaves</tissue>
    </source>
</reference>
<accession>A0A2K3LC41</accession>